<evidence type="ECO:0000313" key="7">
    <source>
        <dbReference type="EMBL" id="XDU72160.1"/>
    </source>
</evidence>
<protein>
    <recommendedName>
        <fullName evidence="4">Lipopolysaccharide export system protein LptA</fullName>
    </recommendedName>
</protein>
<comment type="function">
    <text evidence="4">Involved in the assembly of lipopolysaccharide (LPS). Required for the translocation of LPS from the inner membrane to the outer membrane. May form a bridge between the inner membrane and the outer membrane, via interactions with LptC and LptD, thereby facilitating LPS transfer across the periplasm.</text>
</comment>
<name>A0AB39VQL9_9GAMM</name>
<dbReference type="AlphaFoldDB" id="A0AB39VQL9"/>
<gene>
    <name evidence="4 7" type="primary">lptA</name>
    <name evidence="7" type="ORF">AB3G37_22080</name>
</gene>
<keyword evidence="1 4" id="KW-0813">Transport</keyword>
<dbReference type="Pfam" id="PF03968">
    <property type="entry name" value="LptD_N"/>
    <property type="match status" value="1"/>
</dbReference>
<dbReference type="RefSeq" id="WP_009634876.1">
    <property type="nucleotide sequence ID" value="NZ_CP165628.1"/>
</dbReference>
<evidence type="ECO:0000256" key="4">
    <source>
        <dbReference type="HAMAP-Rule" id="MF_01914"/>
    </source>
</evidence>
<dbReference type="GO" id="GO:0043165">
    <property type="term" value="P:Gram-negative-bacterium-type cell outer membrane assembly"/>
    <property type="evidence" value="ECO:0007669"/>
    <property type="project" value="UniProtKB-UniRule"/>
</dbReference>
<evidence type="ECO:0000259" key="6">
    <source>
        <dbReference type="Pfam" id="PF03968"/>
    </source>
</evidence>
<comment type="similarity">
    <text evidence="4">Belongs to the LptA family.</text>
</comment>
<accession>A0AB39VQL9</accession>
<keyword evidence="3 4" id="KW-0574">Periplasm</keyword>
<feature type="compositionally biased region" description="Low complexity" evidence="5">
    <location>
        <begin position="174"/>
        <end position="188"/>
    </location>
</feature>
<dbReference type="InterPro" id="IPR005653">
    <property type="entry name" value="OstA-like_N"/>
</dbReference>
<dbReference type="EMBL" id="CP165628">
    <property type="protein sequence ID" value="XDU72160.1"/>
    <property type="molecule type" value="Genomic_DNA"/>
</dbReference>
<dbReference type="PANTHER" id="PTHR36504:SF1">
    <property type="entry name" value="LIPOPOLYSACCHARIDE EXPORT SYSTEM PROTEIN LPTA"/>
    <property type="match status" value="1"/>
</dbReference>
<sequence precursor="true">MKFQAKNKIRNLLITTSLLAVSIPALALKTDTQQPMTVTSDNQAVDINTNTVTLTGNVVVKQGSILVHADRATIVRPGGQSGKEIVEGFGNPVTFYQMQDNGKPIQGHSLKVRYEVDKDLITLTGKAYLQQLDSNVTGDRITYLVQQQQMQAFSDKGNRVTTVLIPSQLQEKTPAPGAPAAAPKKSKY</sequence>
<feature type="signal peptide" evidence="4">
    <location>
        <begin position="1"/>
        <end position="27"/>
    </location>
</feature>
<dbReference type="NCBIfam" id="TIGR03002">
    <property type="entry name" value="outer_YhbN_LptA"/>
    <property type="match status" value="1"/>
</dbReference>
<evidence type="ECO:0000256" key="2">
    <source>
        <dbReference type="ARBA" id="ARBA00022729"/>
    </source>
</evidence>
<proteinExistence type="inferred from homology"/>
<feature type="domain" description="Organic solvent tolerance-like N-terminal" evidence="6">
    <location>
        <begin position="38"/>
        <end position="148"/>
    </location>
</feature>
<feature type="region of interest" description="Disordered" evidence="5">
    <location>
        <begin position="166"/>
        <end position="188"/>
    </location>
</feature>
<dbReference type="GO" id="GO:0030288">
    <property type="term" value="C:outer membrane-bounded periplasmic space"/>
    <property type="evidence" value="ECO:0007669"/>
    <property type="project" value="TreeGrafter"/>
</dbReference>
<evidence type="ECO:0000256" key="3">
    <source>
        <dbReference type="ARBA" id="ARBA00022764"/>
    </source>
</evidence>
<dbReference type="GO" id="GO:0009279">
    <property type="term" value="C:cell outer membrane"/>
    <property type="evidence" value="ECO:0007669"/>
    <property type="project" value="TreeGrafter"/>
</dbReference>
<dbReference type="HAMAP" id="MF_01914">
    <property type="entry name" value="LPS_assembly_LptA"/>
    <property type="match status" value="1"/>
</dbReference>
<keyword evidence="2 4" id="KW-0732">Signal</keyword>
<organism evidence="7">
    <name type="scientific">Rouxiella sp. WC2420</name>
    <dbReference type="NCBI Taxonomy" id="3234145"/>
    <lineage>
        <taxon>Bacteria</taxon>
        <taxon>Pseudomonadati</taxon>
        <taxon>Pseudomonadota</taxon>
        <taxon>Gammaproteobacteria</taxon>
        <taxon>Enterobacterales</taxon>
        <taxon>Yersiniaceae</taxon>
        <taxon>Rouxiella</taxon>
    </lineage>
</organism>
<evidence type="ECO:0000256" key="1">
    <source>
        <dbReference type="ARBA" id="ARBA00022448"/>
    </source>
</evidence>
<comment type="subcellular location">
    <subcellularLocation>
        <location evidence="4">Periplasm</location>
    </subcellularLocation>
</comment>
<evidence type="ECO:0000256" key="5">
    <source>
        <dbReference type="SAM" id="MobiDB-lite"/>
    </source>
</evidence>
<feature type="chain" id="PRO_5044032740" description="Lipopolysaccharide export system protein LptA" evidence="4">
    <location>
        <begin position="28"/>
        <end position="188"/>
    </location>
</feature>
<dbReference type="GO" id="GO:0015920">
    <property type="term" value="P:lipopolysaccharide transport"/>
    <property type="evidence" value="ECO:0007669"/>
    <property type="project" value="UniProtKB-UniRule"/>
</dbReference>
<dbReference type="PANTHER" id="PTHR36504">
    <property type="entry name" value="LIPOPOLYSACCHARIDE EXPORT SYSTEM PROTEIN LPTA"/>
    <property type="match status" value="1"/>
</dbReference>
<dbReference type="Gene3D" id="2.60.450.10">
    <property type="entry name" value="Lipopolysaccharide (LPS) transport protein A like domain"/>
    <property type="match status" value="1"/>
</dbReference>
<reference evidence="7" key="1">
    <citation type="submission" date="2024-07" db="EMBL/GenBank/DDBJ databases">
        <authorList>
            <person name="Biller S.J."/>
        </authorList>
    </citation>
    <scope>NUCLEOTIDE SEQUENCE</scope>
    <source>
        <strain evidence="7">WC2420</strain>
    </source>
</reference>
<dbReference type="NCBIfam" id="NF008143">
    <property type="entry name" value="PRK10894.1"/>
    <property type="match status" value="1"/>
</dbReference>
<dbReference type="GO" id="GO:0017089">
    <property type="term" value="F:glycolipid transfer activity"/>
    <property type="evidence" value="ECO:0007669"/>
    <property type="project" value="TreeGrafter"/>
</dbReference>
<dbReference type="InterPro" id="IPR014340">
    <property type="entry name" value="LptA"/>
</dbReference>
<dbReference type="FunFam" id="2.60.450.10:FF:000002">
    <property type="entry name" value="Lipopolysaccharide export system protein LptA"/>
    <property type="match status" value="1"/>
</dbReference>
<dbReference type="GO" id="GO:0001530">
    <property type="term" value="F:lipopolysaccharide binding"/>
    <property type="evidence" value="ECO:0007669"/>
    <property type="project" value="InterPro"/>
</dbReference>
<dbReference type="InterPro" id="IPR052037">
    <property type="entry name" value="LPS_export_LptA"/>
</dbReference>
<comment type="subunit">
    <text evidence="4">Component of the lipopolysaccharide transport and assembly complex.</text>
</comment>